<dbReference type="InterPro" id="IPR038765">
    <property type="entry name" value="Papain-like_cys_pep_sf"/>
</dbReference>
<evidence type="ECO:0000256" key="8">
    <source>
        <dbReference type="SAM" id="SignalP"/>
    </source>
</evidence>
<dbReference type="SMART" id="SM00257">
    <property type="entry name" value="LysM"/>
    <property type="match status" value="3"/>
</dbReference>
<evidence type="ECO:0000256" key="3">
    <source>
        <dbReference type="ARBA" id="ARBA00022729"/>
    </source>
</evidence>
<feature type="chain" id="PRO_5043599689" evidence="8">
    <location>
        <begin position="23"/>
        <end position="348"/>
    </location>
</feature>
<keyword evidence="2" id="KW-0645">Protease</keyword>
<dbReference type="GO" id="GO:0008234">
    <property type="term" value="F:cysteine-type peptidase activity"/>
    <property type="evidence" value="ECO:0007669"/>
    <property type="project" value="UniProtKB-KW"/>
</dbReference>
<evidence type="ECO:0000256" key="2">
    <source>
        <dbReference type="ARBA" id="ARBA00022670"/>
    </source>
</evidence>
<evidence type="ECO:0000313" key="11">
    <source>
        <dbReference type="EMBL" id="MDH5162048.1"/>
    </source>
</evidence>
<evidence type="ECO:0000259" key="10">
    <source>
        <dbReference type="PROSITE" id="PS51935"/>
    </source>
</evidence>
<dbReference type="AlphaFoldDB" id="A0AAW6SUV1"/>
<keyword evidence="3 8" id="KW-0732">Signal</keyword>
<dbReference type="PANTHER" id="PTHR47053">
    <property type="entry name" value="MUREIN DD-ENDOPEPTIDASE MEPH-RELATED"/>
    <property type="match status" value="1"/>
</dbReference>
<evidence type="ECO:0000313" key="12">
    <source>
        <dbReference type="Proteomes" id="UP001159179"/>
    </source>
</evidence>
<dbReference type="PROSITE" id="PS51935">
    <property type="entry name" value="NLPC_P60"/>
    <property type="match status" value="1"/>
</dbReference>
<evidence type="ECO:0000256" key="1">
    <source>
        <dbReference type="ARBA" id="ARBA00007074"/>
    </source>
</evidence>
<dbReference type="Pfam" id="PF01476">
    <property type="entry name" value="LysM"/>
    <property type="match status" value="3"/>
</dbReference>
<sequence>MKKPLVSVAATTILTTALAPQAFVYADTYKVQKGDTLWKIANKYGTSVAKLKEWNQLKSDNILLNQSLIVSTSSSKPNQSQSVSKPTVSDQSQAKTYVVKAGDTLSKIASLHNITLAQLQTWNNLNSYLIYPGDTLKVSQSTVSNPNSGSNSTSNASDVTPAAPTYTVKAGDTLGKISLELGMTIEELKKLNSLTSDLIYVGQTLITNSKSNQVTSPNNGSSSTGYSSQKLIDVAKKYLGTPYVWAGADPSGFDCSGYIYYAFNQAGVQIPRTSSEGYYGRSYYVNTPQLGDLVFFADTYKKGISHLGIYIGNNQFIHASDNGVQISSLDNSYWKAHFDGFKRLYIIN</sequence>
<dbReference type="CDD" id="cd00118">
    <property type="entry name" value="LysM"/>
    <property type="match status" value="3"/>
</dbReference>
<dbReference type="Pfam" id="PF00877">
    <property type="entry name" value="NLPC_P60"/>
    <property type="match status" value="1"/>
</dbReference>
<dbReference type="PROSITE" id="PS51782">
    <property type="entry name" value="LYSM"/>
    <property type="match status" value="3"/>
</dbReference>
<keyword evidence="4" id="KW-0677">Repeat</keyword>
<dbReference type="Proteomes" id="UP001159179">
    <property type="component" value="Unassembled WGS sequence"/>
</dbReference>
<evidence type="ECO:0000256" key="4">
    <source>
        <dbReference type="ARBA" id="ARBA00022737"/>
    </source>
</evidence>
<keyword evidence="5" id="KW-0378">Hydrolase</keyword>
<dbReference type="SUPFAM" id="SSF54001">
    <property type="entry name" value="Cysteine proteinases"/>
    <property type="match status" value="1"/>
</dbReference>
<organism evidence="11 12">
    <name type="scientific">Heyndrickxia oleronia</name>
    <dbReference type="NCBI Taxonomy" id="38875"/>
    <lineage>
        <taxon>Bacteria</taxon>
        <taxon>Bacillati</taxon>
        <taxon>Bacillota</taxon>
        <taxon>Bacilli</taxon>
        <taxon>Bacillales</taxon>
        <taxon>Bacillaceae</taxon>
        <taxon>Heyndrickxia</taxon>
    </lineage>
</organism>
<proteinExistence type="inferred from homology"/>
<feature type="domain" description="NlpC/P60" evidence="10">
    <location>
        <begin position="225"/>
        <end position="345"/>
    </location>
</feature>
<dbReference type="Gene3D" id="3.90.1720.10">
    <property type="entry name" value="endopeptidase domain like (from Nostoc punctiforme)"/>
    <property type="match status" value="1"/>
</dbReference>
<dbReference type="PANTHER" id="PTHR47053:SF1">
    <property type="entry name" value="MUREIN DD-ENDOPEPTIDASE MEPH-RELATED"/>
    <property type="match status" value="1"/>
</dbReference>
<comment type="similarity">
    <text evidence="1">Belongs to the peptidase C40 family.</text>
</comment>
<dbReference type="SUPFAM" id="SSF54106">
    <property type="entry name" value="LysM domain"/>
    <property type="match status" value="3"/>
</dbReference>
<feature type="compositionally biased region" description="Low complexity" evidence="7">
    <location>
        <begin position="141"/>
        <end position="157"/>
    </location>
</feature>
<dbReference type="InterPro" id="IPR051202">
    <property type="entry name" value="Peptidase_C40"/>
</dbReference>
<evidence type="ECO:0000256" key="6">
    <source>
        <dbReference type="ARBA" id="ARBA00022807"/>
    </source>
</evidence>
<accession>A0AAW6SUV1</accession>
<feature type="signal peptide" evidence="8">
    <location>
        <begin position="1"/>
        <end position="22"/>
    </location>
</feature>
<evidence type="ECO:0000256" key="7">
    <source>
        <dbReference type="SAM" id="MobiDB-lite"/>
    </source>
</evidence>
<keyword evidence="6" id="KW-0788">Thiol protease</keyword>
<feature type="domain" description="LysM" evidence="9">
    <location>
        <begin position="95"/>
        <end position="138"/>
    </location>
</feature>
<dbReference type="InterPro" id="IPR036779">
    <property type="entry name" value="LysM_dom_sf"/>
</dbReference>
<feature type="domain" description="LysM" evidence="9">
    <location>
        <begin position="164"/>
        <end position="207"/>
    </location>
</feature>
<reference evidence="11" key="1">
    <citation type="submission" date="2023-03" db="EMBL/GenBank/DDBJ databases">
        <title>Bacterial isolates from washroom surfaces on a university campus.</title>
        <authorList>
            <person name="Holman D.B."/>
            <person name="Gzyl K.E."/>
            <person name="Taheri A.E."/>
        </authorList>
    </citation>
    <scope>NUCLEOTIDE SEQUENCE</scope>
    <source>
        <strain evidence="11">RD03</strain>
    </source>
</reference>
<dbReference type="EMBL" id="JAROYP010000007">
    <property type="protein sequence ID" value="MDH5162048.1"/>
    <property type="molecule type" value="Genomic_DNA"/>
</dbReference>
<name>A0AAW6SUV1_9BACI</name>
<comment type="caution">
    <text evidence="11">The sequence shown here is derived from an EMBL/GenBank/DDBJ whole genome shotgun (WGS) entry which is preliminary data.</text>
</comment>
<dbReference type="RefSeq" id="WP_280617074.1">
    <property type="nucleotide sequence ID" value="NZ_JAROYP010000007.1"/>
</dbReference>
<dbReference type="Gene3D" id="3.10.350.10">
    <property type="entry name" value="LysM domain"/>
    <property type="match status" value="3"/>
</dbReference>
<feature type="region of interest" description="Disordered" evidence="7">
    <location>
        <begin position="140"/>
        <end position="162"/>
    </location>
</feature>
<dbReference type="InterPro" id="IPR000064">
    <property type="entry name" value="NLP_P60_dom"/>
</dbReference>
<dbReference type="InterPro" id="IPR018392">
    <property type="entry name" value="LysM"/>
</dbReference>
<dbReference type="GO" id="GO:0006508">
    <property type="term" value="P:proteolysis"/>
    <property type="evidence" value="ECO:0007669"/>
    <property type="project" value="UniProtKB-KW"/>
</dbReference>
<evidence type="ECO:0000256" key="5">
    <source>
        <dbReference type="ARBA" id="ARBA00022801"/>
    </source>
</evidence>
<gene>
    <name evidence="11" type="ORF">P5X88_13950</name>
</gene>
<feature type="domain" description="LysM" evidence="9">
    <location>
        <begin position="27"/>
        <end position="70"/>
    </location>
</feature>
<protein>
    <submittedName>
        <fullName evidence="11">LysM peptidoglycan-binding domain-containing protein</fullName>
    </submittedName>
</protein>
<evidence type="ECO:0000259" key="9">
    <source>
        <dbReference type="PROSITE" id="PS51782"/>
    </source>
</evidence>